<gene>
    <name evidence="4" type="ORF">L484_010569</name>
</gene>
<proteinExistence type="predicted"/>
<evidence type="ECO:0000256" key="1">
    <source>
        <dbReference type="ARBA" id="ARBA00022786"/>
    </source>
</evidence>
<evidence type="ECO:0000313" key="5">
    <source>
        <dbReference type="Proteomes" id="UP000030645"/>
    </source>
</evidence>
<sequence length="598" mass="66168">MARPNQEAIETFMSITGASEAVAVQKLEEHGEDLNAAVNAHFSEGDRHALSDVRETQVAAQNDFMDIDDSVQDEPWEGPLPRLSAAGNLNPFSLLDPNFSRSIFDRGTDFANTEPVVTHPREVREIPIEVKDGNQPSGHLGHAPLVEDVTDVAETAHTQGPDIHGTIIVDDEDEVPTGPTAQAGQWSERRDDVSHDGSRDQSSGPSAPRFDSLPDYGNDIEEQMIRAAIEASKREVEEGFPNQSFGAESDLNNLGPGQRQPQLQDDELAHAVSLSLKTAEQEKALREQERGLGESSGGAPKPVEVELDNLAATNGRLEAGRSLIQDEIEDSDEQPLVRHRSRQMSSGSGESAKEVGVVEASPPLSPRQPNSGTSPVRNGDAFPSEWGGLSSEEHDEAVMLEAAMFGGIPEGTGYHFPYAPHQFMQSERSYPRPIPRPPSPSLTAQRLIREQQDDEYLASLQADREKEERARQEAEARLEEERRMEEESRRKLEEEKELERLLAAKEATLRQEPASDDENSVTLLVRMPDGSRRGRRFLKSDKLQSLFDFIDIGRAVKPGSYRLVRPYPRRAFEDGESALTLNELGLTSKQEALYLELI</sequence>
<dbReference type="Proteomes" id="UP000030645">
    <property type="component" value="Unassembled WGS sequence"/>
</dbReference>
<dbReference type="Pfam" id="PF00789">
    <property type="entry name" value="UBX"/>
    <property type="match status" value="1"/>
</dbReference>
<dbReference type="AlphaFoldDB" id="W9SB84"/>
<organism evidence="4 5">
    <name type="scientific">Morus notabilis</name>
    <dbReference type="NCBI Taxonomy" id="981085"/>
    <lineage>
        <taxon>Eukaryota</taxon>
        <taxon>Viridiplantae</taxon>
        <taxon>Streptophyta</taxon>
        <taxon>Embryophyta</taxon>
        <taxon>Tracheophyta</taxon>
        <taxon>Spermatophyta</taxon>
        <taxon>Magnoliopsida</taxon>
        <taxon>eudicotyledons</taxon>
        <taxon>Gunneridae</taxon>
        <taxon>Pentapetalae</taxon>
        <taxon>rosids</taxon>
        <taxon>fabids</taxon>
        <taxon>Rosales</taxon>
        <taxon>Moraceae</taxon>
        <taxon>Moreae</taxon>
        <taxon>Morus</taxon>
    </lineage>
</organism>
<dbReference type="PANTHER" id="PTHR23322:SF93">
    <property type="entry name" value="UBX DOMAIN-CONTAINING PROTEIN 8"/>
    <property type="match status" value="1"/>
</dbReference>
<dbReference type="SUPFAM" id="SSF46934">
    <property type="entry name" value="UBA-like"/>
    <property type="match status" value="1"/>
</dbReference>
<dbReference type="CDD" id="cd01767">
    <property type="entry name" value="UBX"/>
    <property type="match status" value="1"/>
</dbReference>
<dbReference type="SMART" id="SM00726">
    <property type="entry name" value="UIM"/>
    <property type="match status" value="2"/>
</dbReference>
<dbReference type="InterPro" id="IPR003903">
    <property type="entry name" value="UIM_dom"/>
</dbReference>
<feature type="region of interest" description="Disordered" evidence="2">
    <location>
        <begin position="461"/>
        <end position="494"/>
    </location>
</feature>
<dbReference type="Pfam" id="PF14555">
    <property type="entry name" value="UBA_4"/>
    <property type="match status" value="1"/>
</dbReference>
<feature type="region of interest" description="Disordered" evidence="2">
    <location>
        <begin position="159"/>
        <end position="216"/>
    </location>
</feature>
<feature type="compositionally biased region" description="Basic and acidic residues" evidence="2">
    <location>
        <begin position="462"/>
        <end position="494"/>
    </location>
</feature>
<dbReference type="PROSITE" id="PS50033">
    <property type="entry name" value="UBX"/>
    <property type="match status" value="1"/>
</dbReference>
<feature type="region of interest" description="Disordered" evidence="2">
    <location>
        <begin position="279"/>
        <end position="312"/>
    </location>
</feature>
<dbReference type="OrthoDB" id="1920064at2759"/>
<dbReference type="KEGG" id="mnt:21393859"/>
<dbReference type="STRING" id="981085.W9SB84"/>
<dbReference type="InterPro" id="IPR050730">
    <property type="entry name" value="UBX_domain-protein"/>
</dbReference>
<protein>
    <submittedName>
        <fullName evidence="4">FAS-associated factor 2-B</fullName>
    </submittedName>
</protein>
<dbReference type="CDD" id="cd14351">
    <property type="entry name" value="UBA_Ubx1_like"/>
    <property type="match status" value="1"/>
</dbReference>
<dbReference type="GO" id="GO:0043130">
    <property type="term" value="F:ubiquitin binding"/>
    <property type="evidence" value="ECO:0007669"/>
    <property type="project" value="TreeGrafter"/>
</dbReference>
<dbReference type="InterPro" id="IPR001012">
    <property type="entry name" value="UBX_dom"/>
</dbReference>
<feature type="compositionally biased region" description="Basic and acidic residues" evidence="2">
    <location>
        <begin position="187"/>
        <end position="199"/>
    </location>
</feature>
<dbReference type="EMBL" id="KE346347">
    <property type="protein sequence ID" value="EXC34111.1"/>
    <property type="molecule type" value="Genomic_DNA"/>
</dbReference>
<feature type="domain" description="UBX" evidence="3">
    <location>
        <begin position="516"/>
        <end position="594"/>
    </location>
</feature>
<keyword evidence="5" id="KW-1185">Reference proteome</keyword>
<feature type="region of interest" description="Disordered" evidence="2">
    <location>
        <begin position="326"/>
        <end position="389"/>
    </location>
</feature>
<dbReference type="PANTHER" id="PTHR23322">
    <property type="entry name" value="FAS-ASSOCIATED PROTEIN"/>
    <property type="match status" value="1"/>
</dbReference>
<dbReference type="SUPFAM" id="SSF54236">
    <property type="entry name" value="Ubiquitin-like"/>
    <property type="match status" value="1"/>
</dbReference>
<dbReference type="InterPro" id="IPR029071">
    <property type="entry name" value="Ubiquitin-like_domsf"/>
</dbReference>
<feature type="region of interest" description="Disordered" evidence="2">
    <location>
        <begin position="235"/>
        <end position="263"/>
    </location>
</feature>
<name>W9SB84_9ROSA</name>
<dbReference type="SMART" id="SM00166">
    <property type="entry name" value="UBX"/>
    <property type="match status" value="1"/>
</dbReference>
<accession>W9SB84</accession>
<evidence type="ECO:0000259" key="3">
    <source>
        <dbReference type="PROSITE" id="PS50033"/>
    </source>
</evidence>
<reference evidence="5" key="1">
    <citation type="submission" date="2013-01" db="EMBL/GenBank/DDBJ databases">
        <title>Draft Genome Sequence of a Mulberry Tree, Morus notabilis C.K. Schneid.</title>
        <authorList>
            <person name="He N."/>
            <person name="Zhao S."/>
        </authorList>
    </citation>
    <scope>NUCLEOTIDE SEQUENCE</scope>
</reference>
<feature type="compositionally biased region" description="Polar residues" evidence="2">
    <location>
        <begin position="241"/>
        <end position="252"/>
    </location>
</feature>
<feature type="compositionally biased region" description="Polar residues" evidence="2">
    <location>
        <begin position="367"/>
        <end position="376"/>
    </location>
</feature>
<dbReference type="Gene3D" id="1.10.8.10">
    <property type="entry name" value="DNA helicase RuvA subunit, C-terminal domain"/>
    <property type="match status" value="1"/>
</dbReference>
<keyword evidence="1" id="KW-0833">Ubl conjugation pathway</keyword>
<dbReference type="InterPro" id="IPR009060">
    <property type="entry name" value="UBA-like_sf"/>
</dbReference>
<feature type="compositionally biased region" description="Basic and acidic residues" evidence="2">
    <location>
        <begin position="279"/>
        <end position="292"/>
    </location>
</feature>
<evidence type="ECO:0000313" key="4">
    <source>
        <dbReference type="EMBL" id="EXC34111.1"/>
    </source>
</evidence>
<evidence type="ECO:0000256" key="2">
    <source>
        <dbReference type="SAM" id="MobiDB-lite"/>
    </source>
</evidence>
<dbReference type="Gene3D" id="3.10.20.90">
    <property type="entry name" value="Phosphatidylinositol 3-kinase Catalytic Subunit, Chain A, domain 1"/>
    <property type="match status" value="1"/>
</dbReference>
<dbReference type="eggNOG" id="KOG1363">
    <property type="taxonomic scope" value="Eukaryota"/>
</dbReference>